<dbReference type="SUPFAM" id="SSF47226">
    <property type="entry name" value="Histidine-containing phosphotransfer domain, HPT domain"/>
    <property type="match status" value="1"/>
</dbReference>
<keyword evidence="7" id="KW-0812">Transmembrane</keyword>
<keyword evidence="7" id="KW-0472">Membrane</keyword>
<dbReference type="PROSITE" id="PS50110">
    <property type="entry name" value="RESPONSE_REGULATORY"/>
    <property type="match status" value="1"/>
</dbReference>
<dbReference type="CDD" id="cd00082">
    <property type="entry name" value="HisKA"/>
    <property type="match status" value="1"/>
</dbReference>
<proteinExistence type="predicted"/>
<dbReference type="Gene3D" id="1.10.287.130">
    <property type="match status" value="1"/>
</dbReference>
<evidence type="ECO:0000256" key="5">
    <source>
        <dbReference type="ARBA" id="ARBA00022777"/>
    </source>
</evidence>
<evidence type="ECO:0000313" key="10">
    <source>
        <dbReference type="EMBL" id="RHL91281.1"/>
    </source>
</evidence>
<dbReference type="InterPro" id="IPR005467">
    <property type="entry name" value="His_kinase_dom"/>
</dbReference>
<keyword evidence="3 6" id="KW-0597">Phosphoprotein</keyword>
<sequence>MRSFLSILQLKIAGGYILLLALLCAVVFLVRLEHGKMEELDSREHSANMRRKAVSRTFEKLLEFSFYDHFLLIPDSAGIHECRNSCAAALDALNGLKPYYAAELHFAMDTISMLLLEKERLLHEVTNTLSCFPRADSLLQRKAPGIVRQLRDAGQPDTPPAKKGQGLLNIFSGSKNKKSAYASRKENEMRSMKRQSSVNGQFVRLQRDIYNQYADYRKRLDACSDSLRCRNRELNARINGLIHDFERATDAQYTEDMEETAALRRQSFRIILSIAVTAILLIVALYLFIHTDIRKRQKYRVALEAACFRNEELLVSRRNLMLSVSHDLRAPLGTVCEFAELMQHEKDTGLVKEFAANILHASRHLIGLANNLLHYYRLEEGKEQPENTIFHLGQTVGNAVRAYLPSAGKKGLGLTTEIKSCDVLVRGDSGRLVRILDNLLSNAVKFTCTGYIHVGALYGNGRLSLFVRDTGMGIDKERQQMIFSDFEQACGSVTDGGFGLGLTVTSRLVSLLGGDIRVESTPGRGSTFEVRLPLDEADMQDIRYETYGNGILPDIRVLYIDDDRMQLDAVRRMYLRRGIECDCCTDIDGMVAALRRNRYDLVLTDMRMSDTDGYGVLALLRNSNIGQSGTLPVLAVTARVDSDAARFREAGFAGCLHKPFSGDELMVATRGVERPDFTSVMEGEEHADELLDIFIEDTEAGLAGIRDAVSSGDYKKLGNIIHKAVPVWETIRIDVPLQELAYMGSLPSEKWADIPEGRIGRLVRAVEEAVRKAVTLKEKMDGDNTHSGG</sequence>
<dbReference type="InterPro" id="IPR011006">
    <property type="entry name" value="CheY-like_superfamily"/>
</dbReference>
<dbReference type="SMART" id="SM00448">
    <property type="entry name" value="REC"/>
    <property type="match status" value="1"/>
</dbReference>
<dbReference type="GO" id="GO:0000155">
    <property type="term" value="F:phosphorelay sensor kinase activity"/>
    <property type="evidence" value="ECO:0007669"/>
    <property type="project" value="InterPro"/>
</dbReference>
<dbReference type="Proteomes" id="UP000285013">
    <property type="component" value="Unassembled WGS sequence"/>
</dbReference>
<evidence type="ECO:0000256" key="4">
    <source>
        <dbReference type="ARBA" id="ARBA00022679"/>
    </source>
</evidence>
<evidence type="ECO:0000256" key="6">
    <source>
        <dbReference type="PROSITE-ProRule" id="PRU00169"/>
    </source>
</evidence>
<dbReference type="InterPro" id="IPR036641">
    <property type="entry name" value="HPT_dom_sf"/>
</dbReference>
<evidence type="ECO:0000256" key="2">
    <source>
        <dbReference type="ARBA" id="ARBA00012438"/>
    </source>
</evidence>
<protein>
    <recommendedName>
        <fullName evidence="2">histidine kinase</fullName>
        <ecNumber evidence="2">2.7.13.3</ecNumber>
    </recommendedName>
</protein>
<feature type="transmembrane region" description="Helical" evidence="7">
    <location>
        <begin position="270"/>
        <end position="289"/>
    </location>
</feature>
<evidence type="ECO:0000313" key="11">
    <source>
        <dbReference type="Proteomes" id="UP000285013"/>
    </source>
</evidence>
<dbReference type="SUPFAM" id="SSF47384">
    <property type="entry name" value="Homodimeric domain of signal transducing histidine kinase"/>
    <property type="match status" value="1"/>
</dbReference>
<dbReference type="PANTHER" id="PTHR43047:SF72">
    <property type="entry name" value="OSMOSENSING HISTIDINE PROTEIN KINASE SLN1"/>
    <property type="match status" value="1"/>
</dbReference>
<dbReference type="SUPFAM" id="SSF52172">
    <property type="entry name" value="CheY-like"/>
    <property type="match status" value="1"/>
</dbReference>
<dbReference type="SMART" id="SM00387">
    <property type="entry name" value="HATPase_c"/>
    <property type="match status" value="1"/>
</dbReference>
<organism evidence="10 11">
    <name type="scientific">Bacteroides intestinalis</name>
    <dbReference type="NCBI Taxonomy" id="329854"/>
    <lineage>
        <taxon>Bacteria</taxon>
        <taxon>Pseudomonadati</taxon>
        <taxon>Bacteroidota</taxon>
        <taxon>Bacteroidia</taxon>
        <taxon>Bacteroidales</taxon>
        <taxon>Bacteroidaceae</taxon>
        <taxon>Bacteroides</taxon>
    </lineage>
</organism>
<feature type="transmembrane region" description="Helical" evidence="7">
    <location>
        <begin position="12"/>
        <end position="30"/>
    </location>
</feature>
<evidence type="ECO:0000256" key="3">
    <source>
        <dbReference type="ARBA" id="ARBA00022553"/>
    </source>
</evidence>
<dbReference type="RefSeq" id="WP_118423276.1">
    <property type="nucleotide sequence ID" value="NZ_QRPE01000018.1"/>
</dbReference>
<gene>
    <name evidence="10" type="ORF">DWZ95_14495</name>
</gene>
<feature type="modified residue" description="4-aspartylphosphate" evidence="6">
    <location>
        <position position="605"/>
    </location>
</feature>
<dbReference type="AlphaFoldDB" id="A0A415N6V7"/>
<evidence type="ECO:0000256" key="1">
    <source>
        <dbReference type="ARBA" id="ARBA00000085"/>
    </source>
</evidence>
<keyword evidence="5" id="KW-0418">Kinase</keyword>
<dbReference type="InterPro" id="IPR036890">
    <property type="entry name" value="HATPase_C_sf"/>
</dbReference>
<dbReference type="InterPro" id="IPR036097">
    <property type="entry name" value="HisK_dim/P_sf"/>
</dbReference>
<dbReference type="Gene3D" id="3.30.565.10">
    <property type="entry name" value="Histidine kinase-like ATPase, C-terminal domain"/>
    <property type="match status" value="1"/>
</dbReference>
<dbReference type="Pfam" id="PF00072">
    <property type="entry name" value="Response_reg"/>
    <property type="match status" value="1"/>
</dbReference>
<dbReference type="Pfam" id="PF02518">
    <property type="entry name" value="HATPase_c"/>
    <property type="match status" value="1"/>
</dbReference>
<dbReference type="GO" id="GO:0005886">
    <property type="term" value="C:plasma membrane"/>
    <property type="evidence" value="ECO:0007669"/>
    <property type="project" value="TreeGrafter"/>
</dbReference>
<dbReference type="InterPro" id="IPR001789">
    <property type="entry name" value="Sig_transdc_resp-reg_receiver"/>
</dbReference>
<dbReference type="EC" id="2.7.13.3" evidence="2"/>
<comment type="caution">
    <text evidence="10">The sequence shown here is derived from an EMBL/GenBank/DDBJ whole genome shotgun (WGS) entry which is preliminary data.</text>
</comment>
<reference evidence="10 11" key="1">
    <citation type="submission" date="2018-08" db="EMBL/GenBank/DDBJ databases">
        <title>A genome reference for cultivated species of the human gut microbiota.</title>
        <authorList>
            <person name="Zou Y."/>
            <person name="Xue W."/>
            <person name="Luo G."/>
        </authorList>
    </citation>
    <scope>NUCLEOTIDE SEQUENCE [LARGE SCALE GENOMIC DNA]</scope>
    <source>
        <strain evidence="10 11">AF36-16BH</strain>
    </source>
</reference>
<evidence type="ECO:0000256" key="7">
    <source>
        <dbReference type="SAM" id="Phobius"/>
    </source>
</evidence>
<dbReference type="PRINTS" id="PR00344">
    <property type="entry name" value="BCTRLSENSOR"/>
</dbReference>
<name>A0A415N6V7_9BACE</name>
<accession>A0A415N6V7</accession>
<feature type="domain" description="Histidine kinase" evidence="8">
    <location>
        <begin position="323"/>
        <end position="536"/>
    </location>
</feature>
<feature type="domain" description="Response regulatory" evidence="9">
    <location>
        <begin position="556"/>
        <end position="673"/>
    </location>
</feature>
<dbReference type="InterPro" id="IPR003661">
    <property type="entry name" value="HisK_dim/P_dom"/>
</dbReference>
<comment type="catalytic activity">
    <reaction evidence="1">
        <text>ATP + protein L-histidine = ADP + protein N-phospho-L-histidine.</text>
        <dbReference type="EC" id="2.7.13.3"/>
    </reaction>
</comment>
<dbReference type="PROSITE" id="PS50109">
    <property type="entry name" value="HIS_KIN"/>
    <property type="match status" value="1"/>
</dbReference>
<dbReference type="PANTHER" id="PTHR43047">
    <property type="entry name" value="TWO-COMPONENT HISTIDINE PROTEIN KINASE"/>
    <property type="match status" value="1"/>
</dbReference>
<dbReference type="InterPro" id="IPR003594">
    <property type="entry name" value="HATPase_dom"/>
</dbReference>
<dbReference type="Pfam" id="PF00512">
    <property type="entry name" value="HisKA"/>
    <property type="match status" value="1"/>
</dbReference>
<evidence type="ECO:0000259" key="8">
    <source>
        <dbReference type="PROSITE" id="PS50109"/>
    </source>
</evidence>
<dbReference type="EMBL" id="QRPE01000018">
    <property type="protein sequence ID" value="RHL91281.1"/>
    <property type="molecule type" value="Genomic_DNA"/>
</dbReference>
<dbReference type="InterPro" id="IPR004358">
    <property type="entry name" value="Sig_transdc_His_kin-like_C"/>
</dbReference>
<dbReference type="GO" id="GO:0009927">
    <property type="term" value="F:histidine phosphotransfer kinase activity"/>
    <property type="evidence" value="ECO:0007669"/>
    <property type="project" value="TreeGrafter"/>
</dbReference>
<evidence type="ECO:0000259" key="9">
    <source>
        <dbReference type="PROSITE" id="PS50110"/>
    </source>
</evidence>
<keyword evidence="7" id="KW-1133">Transmembrane helix</keyword>
<dbReference type="SUPFAM" id="SSF55874">
    <property type="entry name" value="ATPase domain of HSP90 chaperone/DNA topoisomerase II/histidine kinase"/>
    <property type="match status" value="1"/>
</dbReference>
<dbReference type="Gene3D" id="3.40.50.2300">
    <property type="match status" value="1"/>
</dbReference>
<keyword evidence="4" id="KW-0808">Transferase</keyword>
<dbReference type="SMART" id="SM00388">
    <property type="entry name" value="HisKA"/>
    <property type="match status" value="1"/>
</dbReference>